<reference evidence="1" key="1">
    <citation type="submission" date="2024-06" db="EMBL/GenBank/DDBJ databases">
        <authorList>
            <person name="Kazdaghli R."/>
        </authorList>
    </citation>
    <scope>NUCLEOTIDE SEQUENCE</scope>
</reference>
<accession>A0AB39AIT8</accession>
<organism evidence="1">
    <name type="scientific">Klebsiella phage KpTRp1</name>
    <dbReference type="NCBI Taxonomy" id="3236632"/>
    <lineage>
        <taxon>Viruses</taxon>
        <taxon>Duplodnaviria</taxon>
        <taxon>Heunggongvirae</taxon>
        <taxon>Uroviricota</taxon>
        <taxon>Caudoviricetes</taxon>
        <taxon>Jameshumphriesvirinae</taxon>
        <taxon>Jedunavirus</taxon>
    </lineage>
</organism>
<evidence type="ECO:0000313" key="1">
    <source>
        <dbReference type="EMBL" id="XDG30666.1"/>
    </source>
</evidence>
<proteinExistence type="predicted"/>
<protein>
    <submittedName>
        <fullName evidence="1">Uncharacterized protein</fullName>
    </submittedName>
</protein>
<dbReference type="EMBL" id="PP954958">
    <property type="protein sequence ID" value="XDG30666.1"/>
    <property type="molecule type" value="Genomic_DNA"/>
</dbReference>
<sequence>MLNKIMTVVCFLIVSAVAASMIAVGLEHEKKWGDCADDSGSTRSLLLLPVRNETQKDDDKMIRKFKIQLAVIMAATIYCNSGHAAQGEKFQIYDGQTDTICTYHENEFGYAESDDPAYMGTGVCWRKDMMDKADFHIRSKRK</sequence>
<name>A0AB39AIT8_9CAUD</name>